<keyword evidence="3 4" id="KW-0539">Nucleus</keyword>
<dbReference type="SMART" id="SM00658">
    <property type="entry name" value="RPOL8c"/>
    <property type="match status" value="1"/>
</dbReference>
<dbReference type="EMBL" id="JALJOU010000037">
    <property type="protein sequence ID" value="KAK9833300.1"/>
    <property type="molecule type" value="Genomic_DNA"/>
</dbReference>
<dbReference type="PANTHER" id="PTHR10917">
    <property type="entry name" value="DNA-DIRECTED RNA POLYMERASES I, II, AND III SUBUNIT RPABC3"/>
    <property type="match status" value="1"/>
</dbReference>
<dbReference type="AlphaFoldDB" id="A0AAW1RII7"/>
<evidence type="ECO:0000256" key="4">
    <source>
        <dbReference type="PIRNR" id="PIRNR000779"/>
    </source>
</evidence>
<sequence>MSRLLFEDIFEVLIKDPDKKSFDKVSRFKCRSDLYEMDLLIDINVDVYPMEVGEKYSLALSSTLTLDGTPTEPLYNAAMQSTRSTLMDNYDYVMFGRIFKYKDAPSQGQVRVDVFISFGGLLMQLTGDPSKLEELAVDSQVYLLMRKV</sequence>
<comment type="caution">
    <text evidence="5">The sequence shown here is derived from an EMBL/GenBank/DDBJ whole genome shotgun (WGS) entry which is preliminary data.</text>
</comment>
<dbReference type="PIRSF" id="PIRSF000779">
    <property type="entry name" value="RNA_pol_Rpb8"/>
    <property type="match status" value="1"/>
</dbReference>
<dbReference type="SUPFAM" id="SSF50249">
    <property type="entry name" value="Nucleic acid-binding proteins"/>
    <property type="match status" value="1"/>
</dbReference>
<dbReference type="GO" id="GO:0006351">
    <property type="term" value="P:DNA-templated transcription"/>
    <property type="evidence" value="ECO:0007669"/>
    <property type="project" value="UniProtKB-UniRule"/>
</dbReference>
<evidence type="ECO:0000256" key="3">
    <source>
        <dbReference type="ARBA" id="ARBA00023242"/>
    </source>
</evidence>
<reference evidence="5 6" key="1">
    <citation type="journal article" date="2024" name="Nat. Commun.">
        <title>Phylogenomics reveals the evolutionary origins of lichenization in chlorophyte algae.</title>
        <authorList>
            <person name="Puginier C."/>
            <person name="Libourel C."/>
            <person name="Otte J."/>
            <person name="Skaloud P."/>
            <person name="Haon M."/>
            <person name="Grisel S."/>
            <person name="Petersen M."/>
            <person name="Berrin J.G."/>
            <person name="Delaux P.M."/>
            <person name="Dal Grande F."/>
            <person name="Keller J."/>
        </authorList>
    </citation>
    <scope>NUCLEOTIDE SEQUENCE [LARGE SCALE GENOMIC DNA]</scope>
    <source>
        <strain evidence="5 6">SAG 245.80</strain>
    </source>
</reference>
<proteinExistence type="inferred from homology"/>
<dbReference type="InterPro" id="IPR005570">
    <property type="entry name" value="RPABC3"/>
</dbReference>
<dbReference type="Proteomes" id="UP001445335">
    <property type="component" value="Unassembled WGS sequence"/>
</dbReference>
<dbReference type="Pfam" id="PF03870">
    <property type="entry name" value="RNA_pol_Rpb8"/>
    <property type="match status" value="1"/>
</dbReference>
<evidence type="ECO:0000313" key="5">
    <source>
        <dbReference type="EMBL" id="KAK9833300.1"/>
    </source>
</evidence>
<dbReference type="GO" id="GO:0005666">
    <property type="term" value="C:RNA polymerase III complex"/>
    <property type="evidence" value="ECO:0007669"/>
    <property type="project" value="TreeGrafter"/>
</dbReference>
<dbReference type="GO" id="GO:0005665">
    <property type="term" value="C:RNA polymerase II, core complex"/>
    <property type="evidence" value="ECO:0007669"/>
    <property type="project" value="UniProtKB-UniRule"/>
</dbReference>
<comment type="subcellular location">
    <subcellularLocation>
        <location evidence="1">Nucleus</location>
    </subcellularLocation>
</comment>
<evidence type="ECO:0000256" key="1">
    <source>
        <dbReference type="ARBA" id="ARBA00004123"/>
    </source>
</evidence>
<dbReference type="InterPro" id="IPR012340">
    <property type="entry name" value="NA-bd_OB-fold"/>
</dbReference>
<gene>
    <name evidence="5" type="ORF">WJX81_004500</name>
</gene>
<keyword evidence="6" id="KW-1185">Reference proteome</keyword>
<protein>
    <recommendedName>
        <fullName evidence="7">DNA-directed RNA polymerases I, II, and III subunit RPABC3</fullName>
    </recommendedName>
</protein>
<evidence type="ECO:0000313" key="6">
    <source>
        <dbReference type="Proteomes" id="UP001445335"/>
    </source>
</evidence>
<accession>A0AAW1RII7</accession>
<dbReference type="Gene3D" id="2.40.50.140">
    <property type="entry name" value="Nucleic acid-binding proteins"/>
    <property type="match status" value="1"/>
</dbReference>
<organism evidence="5 6">
    <name type="scientific">Elliptochloris bilobata</name>
    <dbReference type="NCBI Taxonomy" id="381761"/>
    <lineage>
        <taxon>Eukaryota</taxon>
        <taxon>Viridiplantae</taxon>
        <taxon>Chlorophyta</taxon>
        <taxon>core chlorophytes</taxon>
        <taxon>Trebouxiophyceae</taxon>
        <taxon>Trebouxiophyceae incertae sedis</taxon>
        <taxon>Elliptochloris clade</taxon>
        <taxon>Elliptochloris</taxon>
    </lineage>
</organism>
<dbReference type="GO" id="GO:0005736">
    <property type="term" value="C:RNA polymerase I complex"/>
    <property type="evidence" value="ECO:0007669"/>
    <property type="project" value="TreeGrafter"/>
</dbReference>
<comment type="similarity">
    <text evidence="2 4">Belongs to the eukaryotic RPB8 RNA polymerase subunit family.</text>
</comment>
<dbReference type="PANTHER" id="PTHR10917:SF0">
    <property type="entry name" value="DNA-DIRECTED RNA POLYMERASES I, II, AND III SUBUNIT RPABC3"/>
    <property type="match status" value="1"/>
</dbReference>
<dbReference type="GO" id="GO:0003899">
    <property type="term" value="F:DNA-directed RNA polymerase activity"/>
    <property type="evidence" value="ECO:0007669"/>
    <property type="project" value="UniProtKB-UniRule"/>
</dbReference>
<evidence type="ECO:0008006" key="7">
    <source>
        <dbReference type="Google" id="ProtNLM"/>
    </source>
</evidence>
<evidence type="ECO:0000256" key="2">
    <source>
        <dbReference type="ARBA" id="ARBA00008912"/>
    </source>
</evidence>
<name>A0AAW1RII7_9CHLO</name>